<keyword evidence="5" id="KW-1185">Reference proteome</keyword>
<name>A7ATX0_BABBO</name>
<dbReference type="Proteomes" id="UP000002173">
    <property type="component" value="Unassembled WGS sequence"/>
</dbReference>
<dbReference type="InterPro" id="IPR045255">
    <property type="entry name" value="RanBP1-like"/>
</dbReference>
<dbReference type="GO" id="GO:0005096">
    <property type="term" value="F:GTPase activator activity"/>
    <property type="evidence" value="ECO:0007669"/>
    <property type="project" value="TreeGrafter"/>
</dbReference>
<dbReference type="GO" id="GO:0005737">
    <property type="term" value="C:cytoplasm"/>
    <property type="evidence" value="ECO:0007669"/>
    <property type="project" value="TreeGrafter"/>
</dbReference>
<dbReference type="InterPro" id="IPR011993">
    <property type="entry name" value="PH-like_dom_sf"/>
</dbReference>
<dbReference type="FunCoup" id="A7ATX0">
    <property type="interactions" value="334"/>
</dbReference>
<dbReference type="Gene3D" id="2.30.29.30">
    <property type="entry name" value="Pleckstrin-homology domain (PH domain)/Phosphotyrosine-binding domain (PTB)"/>
    <property type="match status" value="1"/>
</dbReference>
<dbReference type="AlphaFoldDB" id="A7ATX0"/>
<reference evidence="5" key="5">
    <citation type="journal article" date="2021" name="Int. J. Parasitol.">
        <title>Comparative analysis of gene expression between Babesia bovis blood stages and kinetes allowed by improved genome annotation.</title>
        <authorList>
            <person name="Ueti M.W."/>
            <person name="Johnson W.C."/>
            <person name="Kappmeyer L.S."/>
            <person name="Herndon D.R."/>
            <person name="Mousel M.R."/>
            <person name="Reif K.E."/>
            <person name="Taus N.S."/>
            <person name="Ifeonu O.O."/>
            <person name="Silva J.C."/>
            <person name="Suarez C.E."/>
            <person name="Brayton K.A."/>
        </authorList>
    </citation>
    <scope>NUCLEOTIDE SEQUENCE [LARGE SCALE GENOMIC DNA]</scope>
</reference>
<evidence type="ECO:0000256" key="1">
    <source>
        <dbReference type="SAM" id="MobiDB-lite"/>
    </source>
</evidence>
<dbReference type="PANTHER" id="PTHR23138:SF87">
    <property type="entry name" value="E3 SUMO-PROTEIN LIGASE RANBP2"/>
    <property type="match status" value="1"/>
</dbReference>
<evidence type="ECO:0000313" key="4">
    <source>
        <dbReference type="EMBL" id="EDO06381.1"/>
    </source>
</evidence>
<sequence length="208" mass="24263">MADETKDACRIVNTAHTPSDEPKQDAVEKDKDKTNETEKETNVEGEQVVEEEEVVEGNWNTRKVEVKEIQVITGEEDEEIFWQQRSKLYRFGTDTDGEQVWKERGLGESKLLQHKTTKKIRFLLRQDKTLKVVANHYVVETESLCKLRPNIGSDKIWVWTANNTYDDETKVEQMALKFGQIEHANLFKEKFEEAAKINKEIFDAEKKL</sequence>
<evidence type="ECO:0000313" key="3">
    <source>
        <dbReference type="EMBL" id="BAN64365.1"/>
    </source>
</evidence>
<dbReference type="EMBL" id="AK440571">
    <property type="protein sequence ID" value="BAN64365.1"/>
    <property type="molecule type" value="mRNA"/>
</dbReference>
<dbReference type="VEuPathDB" id="PiroplasmaDB:BBOV_II004260"/>
<dbReference type="InterPro" id="IPR000156">
    <property type="entry name" value="Ran_bind_dom"/>
</dbReference>
<dbReference type="EMBL" id="AAXT01000003">
    <property type="protein sequence ID" value="EDO06381.1"/>
    <property type="molecule type" value="Genomic_DNA"/>
</dbReference>
<evidence type="ECO:0000259" key="2">
    <source>
        <dbReference type="PROSITE" id="PS50196"/>
    </source>
</evidence>
<reference evidence="5" key="4">
    <citation type="journal article" date="2020" name="Data Brief">
        <title>Transcriptome dataset of Babesia bovis life stages within vertebrate and invertebrate hosts.</title>
        <authorList>
            <person name="Ueti M.W."/>
            <person name="Johnson W.C."/>
            <person name="Kappmeyer L.S."/>
            <person name="Herndon D.R."/>
            <person name="Mousel M.R."/>
            <person name="Reif K.E."/>
            <person name="Taus N.S."/>
            <person name="Ifeonu O.O."/>
            <person name="Silva J.C."/>
            <person name="Suarez C.E."/>
            <person name="Brayton K.A."/>
        </authorList>
    </citation>
    <scope>NUCLEOTIDE SEQUENCE [LARGE SCALE GENOMIC DNA]</scope>
</reference>
<feature type="domain" description="RanBD1" evidence="2">
    <location>
        <begin position="44"/>
        <end position="200"/>
    </location>
</feature>
<proteinExistence type="evidence at transcript level"/>
<dbReference type="SMART" id="SM00160">
    <property type="entry name" value="RanBD"/>
    <property type="match status" value="1"/>
</dbReference>
<dbReference type="PROSITE" id="PS50196">
    <property type="entry name" value="RANBD1"/>
    <property type="match status" value="1"/>
</dbReference>
<dbReference type="SUPFAM" id="SSF50729">
    <property type="entry name" value="PH domain-like"/>
    <property type="match status" value="1"/>
</dbReference>
<accession>A7ATX0</accession>
<feature type="region of interest" description="Disordered" evidence="1">
    <location>
        <begin position="1"/>
        <end position="51"/>
    </location>
</feature>
<reference evidence="4 5" key="1">
    <citation type="journal article" date="2007" name="PLoS Pathog.">
        <title>Genome sequence of Babesia bovis and comparative analysis of apicomplexan hemoprotozoa.</title>
        <authorList>
            <person name="Brayton K.A."/>
            <person name="Lau A.O.T."/>
            <person name="Herndon D.R."/>
            <person name="Hannick L."/>
            <person name="Kappmeyer L.S."/>
            <person name="Berens S.J."/>
            <person name="Bidwell S.L."/>
            <person name="Brown W.C."/>
            <person name="Crabtree J."/>
            <person name="Fadrosh D."/>
            <person name="Feldblum T."/>
            <person name="Forberger H.A."/>
            <person name="Haas B.J."/>
            <person name="Howell J.M."/>
            <person name="Khouri H."/>
            <person name="Koo H."/>
            <person name="Mann D.J."/>
            <person name="Norimine J."/>
            <person name="Paulsen I.T."/>
            <person name="Radune D."/>
            <person name="Ren Q."/>
            <person name="Smith R.K. Jr."/>
            <person name="Suarez C.E."/>
            <person name="White O."/>
            <person name="Wortman J.R."/>
            <person name="Knowles D.P. Jr."/>
            <person name="McElwain T.F."/>
            <person name="Nene V.M."/>
        </authorList>
    </citation>
    <scope>NUCLEOTIDE SEQUENCE [LARGE SCALE GENOMIC DNA]</scope>
    <source>
        <strain evidence="4">T2Bo</strain>
    </source>
</reference>
<dbReference type="GeneID" id="5478178"/>
<dbReference type="STRING" id="5865.A7ATX0"/>
<dbReference type="Pfam" id="PF00638">
    <property type="entry name" value="Ran_BP1"/>
    <property type="match status" value="1"/>
</dbReference>
<protein>
    <submittedName>
        <fullName evidence="4">Ran binding-like protein 1</fullName>
    </submittedName>
</protein>
<dbReference type="FunFam" id="2.30.29.30:FF:000312">
    <property type="entry name" value="Ran binding protein 1"/>
    <property type="match status" value="1"/>
</dbReference>
<reference evidence="3" key="3">
    <citation type="journal article" date="2014" name="BMC Genomics">
        <title>The Babesia bovis gene and promoter model: an update from full-length EST analysis.</title>
        <authorList>
            <person name="Yamagishi J."/>
            <person name="Wakaguri H."/>
            <person name="Yokoyama N."/>
            <person name="Yamashita R."/>
            <person name="Suzuki Y."/>
            <person name="Xuan X."/>
            <person name="Igarashi I."/>
        </authorList>
    </citation>
    <scope>NUCLEOTIDE SEQUENCE</scope>
    <source>
        <strain evidence="3">Texas</strain>
    </source>
</reference>
<evidence type="ECO:0000313" key="5">
    <source>
        <dbReference type="Proteomes" id="UP000002173"/>
    </source>
</evidence>
<dbReference type="KEGG" id="bbo:BBOV_II004260"/>
<dbReference type="RefSeq" id="XP_001609949.1">
    <property type="nucleotide sequence ID" value="XM_001609899.1"/>
</dbReference>
<organism evidence="4 5">
    <name type="scientific">Babesia bovis</name>
    <dbReference type="NCBI Taxonomy" id="5865"/>
    <lineage>
        <taxon>Eukaryota</taxon>
        <taxon>Sar</taxon>
        <taxon>Alveolata</taxon>
        <taxon>Apicomplexa</taxon>
        <taxon>Aconoidasida</taxon>
        <taxon>Piroplasmida</taxon>
        <taxon>Babesiidae</taxon>
        <taxon>Babesia</taxon>
    </lineage>
</organism>
<feature type="compositionally biased region" description="Basic and acidic residues" evidence="1">
    <location>
        <begin position="18"/>
        <end position="42"/>
    </location>
</feature>
<dbReference type="GO" id="GO:0005643">
    <property type="term" value="C:nuclear pore"/>
    <property type="evidence" value="ECO:0007669"/>
    <property type="project" value="TreeGrafter"/>
</dbReference>
<dbReference type="eggNOG" id="KOG0864">
    <property type="taxonomic scope" value="Eukaryota"/>
</dbReference>
<dbReference type="PANTHER" id="PTHR23138">
    <property type="entry name" value="RAN BINDING PROTEIN"/>
    <property type="match status" value="1"/>
</dbReference>
<gene>
    <name evidence="3 4" type="ORF">BBOV_II004260</name>
</gene>
<dbReference type="OMA" id="NFKDSFM"/>
<reference evidence="4" key="2">
    <citation type="submission" date="2007-08" db="EMBL/GenBank/DDBJ databases">
        <authorList>
            <person name="Nene V."/>
        </authorList>
    </citation>
    <scope>NUCLEOTIDE SEQUENCE</scope>
    <source>
        <strain evidence="4">T2Bo</strain>
    </source>
</reference>